<feature type="region of interest" description="Disordered" evidence="7">
    <location>
        <begin position="203"/>
        <end position="230"/>
    </location>
</feature>
<evidence type="ECO:0000256" key="1">
    <source>
        <dbReference type="ARBA" id="ARBA00004236"/>
    </source>
</evidence>
<feature type="transmembrane region" description="Helical" evidence="8">
    <location>
        <begin position="12"/>
        <end position="33"/>
    </location>
</feature>
<keyword evidence="6 8" id="KW-0472">Membrane</keyword>
<evidence type="ECO:0000256" key="2">
    <source>
        <dbReference type="ARBA" id="ARBA00005362"/>
    </source>
</evidence>
<accession>A0A3G8LTF7</accession>
<feature type="transmembrane region" description="Helical" evidence="8">
    <location>
        <begin position="169"/>
        <end position="186"/>
    </location>
</feature>
<evidence type="ECO:0000256" key="8">
    <source>
        <dbReference type="SAM" id="Phobius"/>
    </source>
</evidence>
<evidence type="ECO:0000256" key="4">
    <source>
        <dbReference type="ARBA" id="ARBA00022692"/>
    </source>
</evidence>
<organism evidence="9 10">
    <name type="scientific">Shewanella livingstonensis</name>
    <dbReference type="NCBI Taxonomy" id="150120"/>
    <lineage>
        <taxon>Bacteria</taxon>
        <taxon>Pseudomonadati</taxon>
        <taxon>Pseudomonadota</taxon>
        <taxon>Gammaproteobacteria</taxon>
        <taxon>Alteromonadales</taxon>
        <taxon>Shewanellaceae</taxon>
        <taxon>Shewanella</taxon>
    </lineage>
</organism>
<comment type="similarity">
    <text evidence="2">Belongs to the Smp family.</text>
</comment>
<dbReference type="GO" id="GO:0005886">
    <property type="term" value="C:plasma membrane"/>
    <property type="evidence" value="ECO:0007669"/>
    <property type="project" value="UniProtKB-SubCell"/>
</dbReference>
<dbReference type="Pfam" id="PF10144">
    <property type="entry name" value="SMP_2"/>
    <property type="match status" value="1"/>
</dbReference>
<comment type="subcellular location">
    <subcellularLocation>
        <location evidence="1">Cell membrane</location>
    </subcellularLocation>
</comment>
<evidence type="ECO:0000313" key="10">
    <source>
        <dbReference type="Proteomes" id="UP000278035"/>
    </source>
</evidence>
<evidence type="ECO:0000256" key="5">
    <source>
        <dbReference type="ARBA" id="ARBA00022989"/>
    </source>
</evidence>
<keyword evidence="4 8" id="KW-0812">Transmembrane</keyword>
<evidence type="ECO:0000256" key="3">
    <source>
        <dbReference type="ARBA" id="ARBA00022475"/>
    </source>
</evidence>
<keyword evidence="5 8" id="KW-1133">Transmembrane helix</keyword>
<dbReference type="InterPro" id="IPR019305">
    <property type="entry name" value="Uncharacterised_Smp"/>
</dbReference>
<evidence type="ECO:0000313" key="9">
    <source>
        <dbReference type="EMBL" id="AZG72495.1"/>
    </source>
</evidence>
<dbReference type="EMBL" id="CP034015">
    <property type="protein sequence ID" value="AZG72495.1"/>
    <property type="molecule type" value="Genomic_DNA"/>
</dbReference>
<dbReference type="KEGG" id="slj:EGC82_06720"/>
<evidence type="ECO:0000256" key="7">
    <source>
        <dbReference type="SAM" id="MobiDB-lite"/>
    </source>
</evidence>
<dbReference type="Proteomes" id="UP000278035">
    <property type="component" value="Chromosome"/>
</dbReference>
<feature type="compositionally biased region" description="Acidic residues" evidence="7">
    <location>
        <begin position="217"/>
        <end position="230"/>
    </location>
</feature>
<dbReference type="RefSeq" id="WP_124730082.1">
    <property type="nucleotide sequence ID" value="NZ_CBCSKC010000001.1"/>
</dbReference>
<name>A0A3G8LTF7_9GAMM</name>
<sequence length="230" mass="25985">MIFVKGLKKRQKFSRILQIIVAIALIIGLMYLWQSSLRNGQKLLNSQTKVMARLLAQQAANGAAPAMYLQNDEQLQWLASALAADPKVMSVNIYNSQGVRLAFAQSVSYEKLEADSEILKGLLKPYPPLIENVIQDENNLGYVEVRLNLDIFFDEIKILHEQNMELQQMMLIVAGFIGLLLSRALSFKRADFDRRKAQAKLRKKPKKSALLASNETQADELEDIQQDPPA</sequence>
<keyword evidence="3" id="KW-1003">Cell membrane</keyword>
<evidence type="ECO:0000256" key="6">
    <source>
        <dbReference type="ARBA" id="ARBA00023136"/>
    </source>
</evidence>
<protein>
    <submittedName>
        <fullName evidence="9">Uncharacterized protein</fullName>
    </submittedName>
</protein>
<reference evidence="10" key="1">
    <citation type="submission" date="2018-11" db="EMBL/GenBank/DDBJ databases">
        <title>Shewanella sp. M2.</title>
        <authorList>
            <person name="Hwang Y.J."/>
            <person name="Hwang C.Y."/>
        </authorList>
    </citation>
    <scope>NUCLEOTIDE SEQUENCE [LARGE SCALE GENOMIC DNA]</scope>
    <source>
        <strain evidence="10">LMG 19866</strain>
    </source>
</reference>
<dbReference type="AlphaFoldDB" id="A0A3G8LTF7"/>
<gene>
    <name evidence="9" type="ORF">EGC82_06720</name>
</gene>
<keyword evidence="10" id="KW-1185">Reference proteome</keyword>
<dbReference type="OrthoDB" id="6271999at2"/>
<proteinExistence type="inferred from homology"/>